<keyword evidence="3" id="KW-1185">Reference proteome</keyword>
<protein>
    <submittedName>
        <fullName evidence="2">Uncharacterized protein</fullName>
    </submittedName>
</protein>
<evidence type="ECO:0000313" key="3">
    <source>
        <dbReference type="Proteomes" id="UP000075901"/>
    </source>
</evidence>
<dbReference type="Proteomes" id="UP000075901">
    <property type="component" value="Unassembled WGS sequence"/>
</dbReference>
<evidence type="ECO:0000313" key="2">
    <source>
        <dbReference type="EnsemblMetazoa" id="AMAM002729-PA"/>
    </source>
</evidence>
<dbReference type="AlphaFoldDB" id="A0A182SA63"/>
<organism evidence="2 3">
    <name type="scientific">Anopheles maculatus</name>
    <dbReference type="NCBI Taxonomy" id="74869"/>
    <lineage>
        <taxon>Eukaryota</taxon>
        <taxon>Metazoa</taxon>
        <taxon>Ecdysozoa</taxon>
        <taxon>Arthropoda</taxon>
        <taxon>Hexapoda</taxon>
        <taxon>Insecta</taxon>
        <taxon>Pterygota</taxon>
        <taxon>Neoptera</taxon>
        <taxon>Endopterygota</taxon>
        <taxon>Diptera</taxon>
        <taxon>Nematocera</taxon>
        <taxon>Culicoidea</taxon>
        <taxon>Culicidae</taxon>
        <taxon>Anophelinae</taxon>
        <taxon>Anopheles</taxon>
        <taxon>Anopheles maculatus group</taxon>
    </lineage>
</organism>
<feature type="region of interest" description="Disordered" evidence="1">
    <location>
        <begin position="1"/>
        <end position="61"/>
    </location>
</feature>
<sequence>MEPMMSIHEFNQHQQHLIHQERMRQLQQQPLPPIPGPPPRGSYPGHDPSLPPELPAKPPKKNILKSPLKAIKNAFIKSTRPLRRQVSLAGDTDKKSLRPILKRQHSMMEPRSARMRMPDQQQMYDQRSMYAQEMQQQQAYYNDPRYSSSYQGPYSPQPVRGFQRHEAYYPKDGNSTYQNLELESMYGNHQGRGYYDSQQSDGQSYYQPDENLYANRAFIELERGRAPLGPGATVSTLGRRIVRRHSMADRTALSPSFNQLNRRRMGSERAPHHASIVDHHHRTAMATNPNVSHGSGHDESIYQSKSGSFLYNEAREHSRRTFEEPVYQSRREMHRDH</sequence>
<dbReference type="VEuPathDB" id="VectorBase:AMAM002729"/>
<evidence type="ECO:0000256" key="1">
    <source>
        <dbReference type="SAM" id="MobiDB-lite"/>
    </source>
</evidence>
<name>A0A182SA63_9DIPT</name>
<proteinExistence type="predicted"/>
<feature type="compositionally biased region" description="Pro residues" evidence="1">
    <location>
        <begin position="30"/>
        <end position="41"/>
    </location>
</feature>
<feature type="region of interest" description="Disordered" evidence="1">
    <location>
        <begin position="313"/>
        <end position="337"/>
    </location>
</feature>
<reference evidence="3" key="1">
    <citation type="submission" date="2013-09" db="EMBL/GenBank/DDBJ databases">
        <title>The Genome Sequence of Anopheles maculatus species B.</title>
        <authorList>
            <consortium name="The Broad Institute Genomics Platform"/>
            <person name="Neafsey D.E."/>
            <person name="Besansky N."/>
            <person name="Howell P."/>
            <person name="Walton C."/>
            <person name="Young S.K."/>
            <person name="Zeng Q."/>
            <person name="Gargeya S."/>
            <person name="Fitzgerald M."/>
            <person name="Haas B."/>
            <person name="Abouelleil A."/>
            <person name="Allen A.W."/>
            <person name="Alvarado L."/>
            <person name="Arachchi H.M."/>
            <person name="Berlin A.M."/>
            <person name="Chapman S.B."/>
            <person name="Gainer-Dewar J."/>
            <person name="Goldberg J."/>
            <person name="Griggs A."/>
            <person name="Gujja S."/>
            <person name="Hansen M."/>
            <person name="Howarth C."/>
            <person name="Imamovic A."/>
            <person name="Ireland A."/>
            <person name="Larimer J."/>
            <person name="McCowan C."/>
            <person name="Murphy C."/>
            <person name="Pearson M."/>
            <person name="Poon T.W."/>
            <person name="Priest M."/>
            <person name="Roberts A."/>
            <person name="Saif S."/>
            <person name="Shea T."/>
            <person name="Sisk P."/>
            <person name="Sykes S."/>
            <person name="Wortman J."/>
            <person name="Nusbaum C."/>
            <person name="Birren B."/>
        </authorList>
    </citation>
    <scope>NUCLEOTIDE SEQUENCE [LARGE SCALE GENOMIC DNA]</scope>
    <source>
        <strain evidence="3">maculatus3</strain>
    </source>
</reference>
<reference evidence="2" key="2">
    <citation type="submission" date="2020-05" db="UniProtKB">
        <authorList>
            <consortium name="EnsemblMetazoa"/>
        </authorList>
    </citation>
    <scope>IDENTIFICATION</scope>
    <source>
        <strain evidence="2">maculatus3</strain>
    </source>
</reference>
<accession>A0A182SA63</accession>
<dbReference type="EnsemblMetazoa" id="AMAM002729-RA">
    <property type="protein sequence ID" value="AMAM002729-PA"/>
    <property type="gene ID" value="AMAM002729"/>
</dbReference>